<keyword evidence="2" id="KW-1185">Reference proteome</keyword>
<dbReference type="PANTHER" id="PTHR33973:SF4">
    <property type="entry name" value="OS07G0153300 PROTEIN"/>
    <property type="match status" value="1"/>
</dbReference>
<gene>
    <name evidence="1" type="ORF">G3A44_12285</name>
</gene>
<dbReference type="EMBL" id="JAAGOH010000013">
    <property type="protein sequence ID" value="NDY91965.1"/>
    <property type="molecule type" value="Genomic_DNA"/>
</dbReference>
<dbReference type="InterPro" id="IPR010775">
    <property type="entry name" value="DUF1365"/>
</dbReference>
<dbReference type="RefSeq" id="WP_163457815.1">
    <property type="nucleotide sequence ID" value="NZ_JAAGOH010000013.1"/>
</dbReference>
<organism evidence="1 2">
    <name type="scientific">Ideonella livida</name>
    <dbReference type="NCBI Taxonomy" id="2707176"/>
    <lineage>
        <taxon>Bacteria</taxon>
        <taxon>Pseudomonadati</taxon>
        <taxon>Pseudomonadota</taxon>
        <taxon>Betaproteobacteria</taxon>
        <taxon>Burkholderiales</taxon>
        <taxon>Sphaerotilaceae</taxon>
        <taxon>Ideonella</taxon>
    </lineage>
</organism>
<name>A0A7C9TLD8_9BURK</name>
<evidence type="ECO:0000313" key="2">
    <source>
        <dbReference type="Proteomes" id="UP000484255"/>
    </source>
</evidence>
<dbReference type="Pfam" id="PF07103">
    <property type="entry name" value="DUF1365"/>
    <property type="match status" value="1"/>
</dbReference>
<sequence>MRPASAPSSALSAPTPLLGLGEVRHTRLRPVRNAFAYPTFFLLLPLRRLRAQPWPALARNRWAPIAFHDADHGDGGPDALAWMEALLAREGVHDADGEIWLHCYPRVLGHTFKPVSFWYCHRADGSLAAVVAEVNNTFGERHCYLLTGTPQAPLTWGRELVAQKVFHVSPFCRVAGGYRFRFLRTDLHADAAPRTVVRIEHDDEQGPLLLTSVSGRLQPLSAAAQREVWRRMPLMTLGVVARIHWQALRLWCSRVPFFRKPAPPPQALTPGRPASP</sequence>
<comment type="caution">
    <text evidence="1">The sequence shown here is derived from an EMBL/GenBank/DDBJ whole genome shotgun (WGS) entry which is preliminary data.</text>
</comment>
<protein>
    <submittedName>
        <fullName evidence="1">DUF1365 domain-containing protein</fullName>
    </submittedName>
</protein>
<reference evidence="1 2" key="1">
    <citation type="submission" date="2020-02" db="EMBL/GenBank/DDBJ databases">
        <title>Ideonella bacterium strain TBM-1.</title>
        <authorList>
            <person name="Chen W.-M."/>
        </authorList>
    </citation>
    <scope>NUCLEOTIDE SEQUENCE [LARGE SCALE GENOMIC DNA]</scope>
    <source>
        <strain evidence="1 2">TBM-1</strain>
    </source>
</reference>
<dbReference type="PANTHER" id="PTHR33973">
    <property type="entry name" value="OS07G0153300 PROTEIN"/>
    <property type="match status" value="1"/>
</dbReference>
<dbReference type="Proteomes" id="UP000484255">
    <property type="component" value="Unassembled WGS sequence"/>
</dbReference>
<dbReference type="AlphaFoldDB" id="A0A7C9TLD8"/>
<evidence type="ECO:0000313" key="1">
    <source>
        <dbReference type="EMBL" id="NDY91965.1"/>
    </source>
</evidence>
<accession>A0A7C9TLD8</accession>
<proteinExistence type="predicted"/>